<dbReference type="Proteomes" id="UP000266673">
    <property type="component" value="Unassembled WGS sequence"/>
</dbReference>
<organism evidence="2 3">
    <name type="scientific">Gigaspora rosea</name>
    <dbReference type="NCBI Taxonomy" id="44941"/>
    <lineage>
        <taxon>Eukaryota</taxon>
        <taxon>Fungi</taxon>
        <taxon>Fungi incertae sedis</taxon>
        <taxon>Mucoromycota</taxon>
        <taxon>Glomeromycotina</taxon>
        <taxon>Glomeromycetes</taxon>
        <taxon>Diversisporales</taxon>
        <taxon>Gigasporaceae</taxon>
        <taxon>Gigaspora</taxon>
    </lineage>
</organism>
<evidence type="ECO:0000256" key="1">
    <source>
        <dbReference type="SAM" id="MobiDB-lite"/>
    </source>
</evidence>
<name>A0A397U6X6_9GLOM</name>
<sequence>MPVQPKKLQDKTASRRAIAITLKKPNKKPELPMSLLSYCPRRYHPLSNLYCQPPKLLKKNNANTHTNIKRPPNSTNTTRNLSASLQELIHHEKVKLVKLKNETGDNGDTGDTGKIGETGEIGDTGDTGDIWLYW</sequence>
<dbReference type="EMBL" id="QKWP01001887">
    <property type="protein sequence ID" value="RIB05974.1"/>
    <property type="molecule type" value="Genomic_DNA"/>
</dbReference>
<proteinExistence type="predicted"/>
<evidence type="ECO:0000313" key="3">
    <source>
        <dbReference type="Proteomes" id="UP000266673"/>
    </source>
</evidence>
<dbReference type="AlphaFoldDB" id="A0A397U6X6"/>
<protein>
    <recommendedName>
        <fullName evidence="4">Collagen triple helix repeat protein</fullName>
    </recommendedName>
</protein>
<gene>
    <name evidence="2" type="ORF">C2G38_2218212</name>
</gene>
<evidence type="ECO:0008006" key="4">
    <source>
        <dbReference type="Google" id="ProtNLM"/>
    </source>
</evidence>
<accession>A0A397U6X6</accession>
<comment type="caution">
    <text evidence="2">The sequence shown here is derived from an EMBL/GenBank/DDBJ whole genome shotgun (WGS) entry which is preliminary data.</text>
</comment>
<keyword evidence="3" id="KW-1185">Reference proteome</keyword>
<feature type="region of interest" description="Disordered" evidence="1">
    <location>
        <begin position="99"/>
        <end position="128"/>
    </location>
</feature>
<reference evidence="2 3" key="1">
    <citation type="submission" date="2018-06" db="EMBL/GenBank/DDBJ databases">
        <title>Comparative genomics reveals the genomic features of Rhizophagus irregularis, R. cerebriforme, R. diaphanum and Gigaspora rosea, and their symbiotic lifestyle signature.</title>
        <authorList>
            <person name="Morin E."/>
            <person name="San Clemente H."/>
            <person name="Chen E.C.H."/>
            <person name="De La Providencia I."/>
            <person name="Hainaut M."/>
            <person name="Kuo A."/>
            <person name="Kohler A."/>
            <person name="Murat C."/>
            <person name="Tang N."/>
            <person name="Roy S."/>
            <person name="Loubradou J."/>
            <person name="Henrissat B."/>
            <person name="Grigoriev I.V."/>
            <person name="Corradi N."/>
            <person name="Roux C."/>
            <person name="Martin F.M."/>
        </authorList>
    </citation>
    <scope>NUCLEOTIDE SEQUENCE [LARGE SCALE GENOMIC DNA]</scope>
    <source>
        <strain evidence="2 3">DAOM 194757</strain>
    </source>
</reference>
<evidence type="ECO:0000313" key="2">
    <source>
        <dbReference type="EMBL" id="RIB05974.1"/>
    </source>
</evidence>